<evidence type="ECO:0000259" key="1">
    <source>
        <dbReference type="Pfam" id="PF10908"/>
    </source>
</evidence>
<gene>
    <name evidence="2" type="ORF">DM484_01335</name>
</gene>
<dbReference type="Pfam" id="PF10908">
    <property type="entry name" value="Tlde1_dom"/>
    <property type="match status" value="1"/>
</dbReference>
<accession>A0A2W4RPA6</accession>
<protein>
    <recommendedName>
        <fullName evidence="1">Tlde1 domain-containing protein</fullName>
    </recommendedName>
</protein>
<name>A0A2W4RPA6_9GAMM</name>
<organism evidence="2 3">
    <name type="scientific">Candidatus Methylumidiphilus alinenensis</name>
    <dbReference type="NCBI Taxonomy" id="2202197"/>
    <lineage>
        <taxon>Bacteria</taxon>
        <taxon>Pseudomonadati</taxon>
        <taxon>Pseudomonadota</taxon>
        <taxon>Gammaproteobacteria</taxon>
        <taxon>Methylococcales</taxon>
        <taxon>Candidatus Methylumidiphilus</taxon>
    </lineage>
</organism>
<dbReference type="EMBL" id="QJPH01000110">
    <property type="protein sequence ID" value="PZN85745.1"/>
    <property type="molecule type" value="Genomic_DNA"/>
</dbReference>
<evidence type="ECO:0000313" key="2">
    <source>
        <dbReference type="EMBL" id="PZN85745.1"/>
    </source>
</evidence>
<comment type="caution">
    <text evidence="2">The sequence shown here is derived from an EMBL/GenBank/DDBJ whole genome shotgun (WGS) entry which is preliminary data.</text>
</comment>
<dbReference type="AlphaFoldDB" id="A0A2W4RPA6"/>
<dbReference type="InterPro" id="IPR021225">
    <property type="entry name" value="Tlde1_dom"/>
</dbReference>
<proteinExistence type="predicted"/>
<sequence>MIDCSFELNGKQMSALKCGGQSFPAFSGLGAYANLKSAACLQNGPIPPGTYYIIDRQSGGFLGPLRDLFNSHDNWFALYAIDGKIDDETFCNHVKRGNFRIHPKGTLGISQGCITIESISDFQRLRVMLKGTKQETIPSTSFLAYGKVIVK</sequence>
<reference evidence="2 3" key="1">
    <citation type="journal article" date="2018" name="Aquat. Microb. Ecol.">
        <title>Gammaproteobacterial methanotrophs dominate.</title>
        <authorList>
            <person name="Rissanen A.J."/>
            <person name="Saarenheimo J."/>
            <person name="Tiirola M."/>
            <person name="Peura S."/>
            <person name="Aalto S.L."/>
            <person name="Karvinen A."/>
            <person name="Nykanen H."/>
        </authorList>
    </citation>
    <scope>NUCLEOTIDE SEQUENCE [LARGE SCALE GENOMIC DNA]</scope>
    <source>
        <strain evidence="2">AMbin10</strain>
    </source>
</reference>
<evidence type="ECO:0000313" key="3">
    <source>
        <dbReference type="Proteomes" id="UP000249396"/>
    </source>
</evidence>
<feature type="domain" description="Tlde1" evidence="1">
    <location>
        <begin position="22"/>
        <end position="139"/>
    </location>
</feature>
<dbReference type="Proteomes" id="UP000249396">
    <property type="component" value="Unassembled WGS sequence"/>
</dbReference>